<evidence type="ECO:0000256" key="7">
    <source>
        <dbReference type="ARBA" id="ARBA00023136"/>
    </source>
</evidence>
<organism evidence="9 10">
    <name type="scientific">Geomicrobium sediminis</name>
    <dbReference type="NCBI Taxonomy" id="1347788"/>
    <lineage>
        <taxon>Bacteria</taxon>
        <taxon>Bacillati</taxon>
        <taxon>Bacillota</taxon>
        <taxon>Bacilli</taxon>
        <taxon>Bacillales</taxon>
        <taxon>Geomicrobium</taxon>
    </lineage>
</organism>
<evidence type="ECO:0000256" key="3">
    <source>
        <dbReference type="ARBA" id="ARBA00022448"/>
    </source>
</evidence>
<feature type="transmembrane region" description="Helical" evidence="8">
    <location>
        <begin position="179"/>
        <end position="197"/>
    </location>
</feature>
<evidence type="ECO:0000256" key="4">
    <source>
        <dbReference type="ARBA" id="ARBA00022475"/>
    </source>
</evidence>
<dbReference type="EMBL" id="JAFBEC010000006">
    <property type="protein sequence ID" value="MBM7633270.1"/>
    <property type="molecule type" value="Genomic_DNA"/>
</dbReference>
<evidence type="ECO:0000313" key="9">
    <source>
        <dbReference type="EMBL" id="MBM7633270.1"/>
    </source>
</evidence>
<sequence length="253" mass="27281">MELELWAYIVIFVVGFFAGVINTVSAGGSLLTLPMLIFLGLPSAEANGTNRVAIVVQSLSAVLAFKRKGKLETKVSSIVALPAIIGSIFGAMAAVSISDALFQLILAITMIVTIVFIVWDPSKREAPGVMLSSNRKVLGMIAFFAIGFYGGFIQVGAGFYIVLTAMLIMQLSFIHANSVKVMITGLYIFVSLLVFGINGEVNWWLGLVLALGNASGAWLGSNIIMSSQSKWIKWILFVTVIVMSIRLIYEAFV</sequence>
<evidence type="ECO:0000256" key="6">
    <source>
        <dbReference type="ARBA" id="ARBA00022989"/>
    </source>
</evidence>
<feature type="transmembrane region" description="Helical" evidence="8">
    <location>
        <begin position="75"/>
        <end position="94"/>
    </location>
</feature>
<proteinExistence type="inferred from homology"/>
<feature type="transmembrane region" description="Helical" evidence="8">
    <location>
        <begin position="6"/>
        <end position="33"/>
    </location>
</feature>
<keyword evidence="7 8" id="KW-0472">Membrane</keyword>
<keyword evidence="6 8" id="KW-1133">Transmembrane helix</keyword>
<dbReference type="InterPro" id="IPR052017">
    <property type="entry name" value="TSUP"/>
</dbReference>
<evidence type="ECO:0000313" key="10">
    <source>
        <dbReference type="Proteomes" id="UP000741863"/>
    </source>
</evidence>
<keyword evidence="5 8" id="KW-0812">Transmembrane</keyword>
<reference evidence="9 10" key="1">
    <citation type="submission" date="2021-01" db="EMBL/GenBank/DDBJ databases">
        <title>Genomic Encyclopedia of Type Strains, Phase IV (KMG-IV): sequencing the most valuable type-strain genomes for metagenomic binning, comparative biology and taxonomic classification.</title>
        <authorList>
            <person name="Goeker M."/>
        </authorList>
    </citation>
    <scope>NUCLEOTIDE SEQUENCE [LARGE SCALE GENOMIC DNA]</scope>
    <source>
        <strain evidence="9 10">DSM 25540</strain>
    </source>
</reference>
<evidence type="ECO:0000256" key="1">
    <source>
        <dbReference type="ARBA" id="ARBA00004651"/>
    </source>
</evidence>
<dbReference type="Proteomes" id="UP000741863">
    <property type="component" value="Unassembled WGS sequence"/>
</dbReference>
<gene>
    <name evidence="9" type="ORF">JOD17_002364</name>
</gene>
<feature type="transmembrane region" description="Helical" evidence="8">
    <location>
        <begin position="100"/>
        <end position="119"/>
    </location>
</feature>
<dbReference type="PANTHER" id="PTHR30269:SF0">
    <property type="entry name" value="MEMBRANE TRANSPORTER PROTEIN YFCA-RELATED"/>
    <property type="match status" value="1"/>
</dbReference>
<protein>
    <recommendedName>
        <fullName evidence="8">Probable membrane transporter protein</fullName>
    </recommendedName>
</protein>
<comment type="caution">
    <text evidence="9">The sequence shown here is derived from an EMBL/GenBank/DDBJ whole genome shotgun (WGS) entry which is preliminary data.</text>
</comment>
<feature type="transmembrane region" description="Helical" evidence="8">
    <location>
        <begin position="231"/>
        <end position="249"/>
    </location>
</feature>
<dbReference type="RefSeq" id="WP_204697869.1">
    <property type="nucleotide sequence ID" value="NZ_JAFBEC010000006.1"/>
</dbReference>
<keyword evidence="3" id="KW-0813">Transport</keyword>
<keyword evidence="4 8" id="KW-1003">Cell membrane</keyword>
<evidence type="ECO:0000256" key="8">
    <source>
        <dbReference type="RuleBase" id="RU363041"/>
    </source>
</evidence>
<comment type="subcellular location">
    <subcellularLocation>
        <location evidence="1 8">Cell membrane</location>
        <topology evidence="1 8">Multi-pass membrane protein</topology>
    </subcellularLocation>
</comment>
<evidence type="ECO:0000256" key="5">
    <source>
        <dbReference type="ARBA" id="ARBA00022692"/>
    </source>
</evidence>
<comment type="similarity">
    <text evidence="2 8">Belongs to the 4-toluene sulfonate uptake permease (TSUP) (TC 2.A.102) family.</text>
</comment>
<feature type="transmembrane region" description="Helical" evidence="8">
    <location>
        <begin position="140"/>
        <end position="173"/>
    </location>
</feature>
<feature type="transmembrane region" description="Helical" evidence="8">
    <location>
        <begin position="204"/>
        <end position="225"/>
    </location>
</feature>
<name>A0ABS2PCW1_9BACL</name>
<dbReference type="InterPro" id="IPR002781">
    <property type="entry name" value="TM_pro_TauE-like"/>
</dbReference>
<evidence type="ECO:0000256" key="2">
    <source>
        <dbReference type="ARBA" id="ARBA00009142"/>
    </source>
</evidence>
<keyword evidence="10" id="KW-1185">Reference proteome</keyword>
<accession>A0ABS2PCW1</accession>
<dbReference type="Pfam" id="PF01925">
    <property type="entry name" value="TauE"/>
    <property type="match status" value="1"/>
</dbReference>
<dbReference type="PANTHER" id="PTHR30269">
    <property type="entry name" value="TRANSMEMBRANE PROTEIN YFCA"/>
    <property type="match status" value="1"/>
</dbReference>